<organism evidence="1 2">
    <name type="scientific">[Myrmecia] bisecta</name>
    <dbReference type="NCBI Taxonomy" id="41462"/>
    <lineage>
        <taxon>Eukaryota</taxon>
        <taxon>Viridiplantae</taxon>
        <taxon>Chlorophyta</taxon>
        <taxon>core chlorophytes</taxon>
        <taxon>Trebouxiophyceae</taxon>
        <taxon>Trebouxiales</taxon>
        <taxon>Trebouxiaceae</taxon>
        <taxon>Myrmecia</taxon>
    </lineage>
</organism>
<accession>A0AAW1Q6B2</accession>
<gene>
    <name evidence="1" type="ORF">WJX72_000291</name>
</gene>
<keyword evidence="2" id="KW-1185">Reference proteome</keyword>
<sequence length="126" mass="13563">MAAALISSSSLHRVPAGLVSRILLSSRGGRWQAARMAAGSGGPVDRVWVQAEGCDAKLSLLSQDGHLPLRHSGSLAAVFHLKPDCMVLNRVALRARGDGYSEFPLKRYRFPASSAEKPLMLRGCHE</sequence>
<evidence type="ECO:0000313" key="2">
    <source>
        <dbReference type="Proteomes" id="UP001489004"/>
    </source>
</evidence>
<protein>
    <submittedName>
        <fullName evidence="1">Uncharacterized protein</fullName>
    </submittedName>
</protein>
<reference evidence="1 2" key="1">
    <citation type="journal article" date="2024" name="Nat. Commun.">
        <title>Phylogenomics reveals the evolutionary origins of lichenization in chlorophyte algae.</title>
        <authorList>
            <person name="Puginier C."/>
            <person name="Libourel C."/>
            <person name="Otte J."/>
            <person name="Skaloud P."/>
            <person name="Haon M."/>
            <person name="Grisel S."/>
            <person name="Petersen M."/>
            <person name="Berrin J.G."/>
            <person name="Delaux P.M."/>
            <person name="Dal Grande F."/>
            <person name="Keller J."/>
        </authorList>
    </citation>
    <scope>NUCLEOTIDE SEQUENCE [LARGE SCALE GENOMIC DNA]</scope>
    <source>
        <strain evidence="1 2">SAG 2043</strain>
    </source>
</reference>
<name>A0AAW1Q6B2_9CHLO</name>
<dbReference type="EMBL" id="JALJOR010000004">
    <property type="protein sequence ID" value="KAK9817660.1"/>
    <property type="molecule type" value="Genomic_DNA"/>
</dbReference>
<comment type="caution">
    <text evidence="1">The sequence shown here is derived from an EMBL/GenBank/DDBJ whole genome shotgun (WGS) entry which is preliminary data.</text>
</comment>
<evidence type="ECO:0000313" key="1">
    <source>
        <dbReference type="EMBL" id="KAK9817660.1"/>
    </source>
</evidence>
<proteinExistence type="predicted"/>
<dbReference type="AlphaFoldDB" id="A0AAW1Q6B2"/>
<dbReference type="Proteomes" id="UP001489004">
    <property type="component" value="Unassembled WGS sequence"/>
</dbReference>